<comment type="caution">
    <text evidence="2">The sequence shown here is derived from an EMBL/GenBank/DDBJ whole genome shotgun (WGS) entry which is preliminary data.</text>
</comment>
<protein>
    <submittedName>
        <fullName evidence="2">Uncharacterized protein</fullName>
    </submittedName>
</protein>
<accession>A0ABP8KKP5</accession>
<keyword evidence="3" id="KW-1185">Reference proteome</keyword>
<reference evidence="3" key="1">
    <citation type="journal article" date="2019" name="Int. J. Syst. Evol. Microbiol.">
        <title>The Global Catalogue of Microorganisms (GCM) 10K type strain sequencing project: providing services to taxonomists for standard genome sequencing and annotation.</title>
        <authorList>
            <consortium name="The Broad Institute Genomics Platform"/>
            <consortium name="The Broad Institute Genome Sequencing Center for Infectious Disease"/>
            <person name="Wu L."/>
            <person name="Ma J."/>
        </authorList>
    </citation>
    <scope>NUCLEOTIDE SEQUENCE [LARGE SCALE GENOMIC DNA]</scope>
    <source>
        <strain evidence="3">JCM 17809</strain>
    </source>
</reference>
<feature type="region of interest" description="Disordered" evidence="1">
    <location>
        <begin position="1"/>
        <end position="20"/>
    </location>
</feature>
<dbReference type="Proteomes" id="UP001500945">
    <property type="component" value="Unassembled WGS sequence"/>
</dbReference>
<sequence>MPSPDDLMNEHRGSHAGVEDDTAGVYAVVAQLPHDLFASPIVAE</sequence>
<gene>
    <name evidence="2" type="ORF">GCM10023168_26800</name>
</gene>
<evidence type="ECO:0000313" key="3">
    <source>
        <dbReference type="Proteomes" id="UP001500945"/>
    </source>
</evidence>
<name>A0ABP8KKP5_9MICO</name>
<dbReference type="EMBL" id="BAABGM010000016">
    <property type="protein sequence ID" value="GAA4408871.1"/>
    <property type="molecule type" value="Genomic_DNA"/>
</dbReference>
<evidence type="ECO:0000256" key="1">
    <source>
        <dbReference type="SAM" id="MobiDB-lite"/>
    </source>
</evidence>
<proteinExistence type="predicted"/>
<evidence type="ECO:0000313" key="2">
    <source>
        <dbReference type="EMBL" id="GAA4408871.1"/>
    </source>
</evidence>
<organism evidence="2 3">
    <name type="scientific">Fodinibacter luteus</name>
    <dbReference type="NCBI Taxonomy" id="552064"/>
    <lineage>
        <taxon>Bacteria</taxon>
        <taxon>Bacillati</taxon>
        <taxon>Actinomycetota</taxon>
        <taxon>Actinomycetes</taxon>
        <taxon>Micrococcales</taxon>
        <taxon>Intrasporangiaceae</taxon>
        <taxon>Fodinibacter (ex Wang et al. 2009)</taxon>
    </lineage>
</organism>